<evidence type="ECO:0000313" key="3">
    <source>
        <dbReference type="EMBL" id="PPQ85440.1"/>
    </source>
</evidence>
<dbReference type="EMBL" id="NHYE01004302">
    <property type="protein sequence ID" value="PPQ85440.1"/>
    <property type="molecule type" value="Genomic_DNA"/>
</dbReference>
<dbReference type="InterPro" id="IPR001810">
    <property type="entry name" value="F-box_dom"/>
</dbReference>
<dbReference type="OrthoDB" id="3357519at2759"/>
<reference evidence="3 4" key="1">
    <citation type="journal article" date="2018" name="Evol. Lett.">
        <title>Horizontal gene cluster transfer increased hallucinogenic mushroom diversity.</title>
        <authorList>
            <person name="Reynolds H.T."/>
            <person name="Vijayakumar V."/>
            <person name="Gluck-Thaler E."/>
            <person name="Korotkin H.B."/>
            <person name="Matheny P.B."/>
            <person name="Slot J.C."/>
        </authorList>
    </citation>
    <scope>NUCLEOTIDE SEQUENCE [LARGE SCALE GENOMIC DNA]</scope>
    <source>
        <strain evidence="3 4">SRW20</strain>
    </source>
</reference>
<feature type="coiled-coil region" evidence="1">
    <location>
        <begin position="38"/>
        <end position="65"/>
    </location>
</feature>
<feature type="non-terminal residue" evidence="3">
    <location>
        <position position="326"/>
    </location>
</feature>
<dbReference type="Pfam" id="PF12937">
    <property type="entry name" value="F-box-like"/>
    <property type="match status" value="1"/>
</dbReference>
<dbReference type="InterPro" id="IPR036047">
    <property type="entry name" value="F-box-like_dom_sf"/>
</dbReference>
<dbReference type="Proteomes" id="UP000284706">
    <property type="component" value="Unassembled WGS sequence"/>
</dbReference>
<sequence>MAQPCTRCGYNEDEESYEDPWRLCPESRSTPCDLCHDLDDLNKEISQTRNLLQDLLNKRRELSSKLNIGHPSIVHRLPVEVTSMIFTLYVNPSDDDDDDNPLTLGAVCRRWRQIAWSTPSVWTTLKIDTSRSFIPCSHSTLIKEYLRRSRQLPLSITLCAPFTTSSIPHYYSHSLYSVIEAINQQCNRWHSLDVNLPCSLLSRFNDAASTSSGLHKLSLSSPDDEVVETLRFSRVAPRILDIKGPLCNLESVNFSNATSITMQYASVDHVLDIFRMAPALVECSFAQVAIREELDEHRRVTHVGIRSLKIGFWFNDSMGPFFDHAT</sequence>
<feature type="domain" description="F-box" evidence="2">
    <location>
        <begin position="75"/>
        <end position="125"/>
    </location>
</feature>
<organism evidence="3 4">
    <name type="scientific">Gymnopilus dilepis</name>
    <dbReference type="NCBI Taxonomy" id="231916"/>
    <lineage>
        <taxon>Eukaryota</taxon>
        <taxon>Fungi</taxon>
        <taxon>Dikarya</taxon>
        <taxon>Basidiomycota</taxon>
        <taxon>Agaricomycotina</taxon>
        <taxon>Agaricomycetes</taxon>
        <taxon>Agaricomycetidae</taxon>
        <taxon>Agaricales</taxon>
        <taxon>Agaricineae</taxon>
        <taxon>Hymenogastraceae</taxon>
        <taxon>Gymnopilus</taxon>
    </lineage>
</organism>
<keyword evidence="1" id="KW-0175">Coiled coil</keyword>
<dbReference type="Gene3D" id="1.20.1280.50">
    <property type="match status" value="1"/>
</dbReference>
<evidence type="ECO:0000313" key="4">
    <source>
        <dbReference type="Proteomes" id="UP000284706"/>
    </source>
</evidence>
<comment type="caution">
    <text evidence="3">The sequence shown here is derived from an EMBL/GenBank/DDBJ whole genome shotgun (WGS) entry which is preliminary data.</text>
</comment>
<evidence type="ECO:0000259" key="2">
    <source>
        <dbReference type="Pfam" id="PF12937"/>
    </source>
</evidence>
<protein>
    <recommendedName>
        <fullName evidence="2">F-box domain-containing protein</fullName>
    </recommendedName>
</protein>
<dbReference type="AlphaFoldDB" id="A0A409X3Y2"/>
<dbReference type="InParanoid" id="A0A409X3Y2"/>
<evidence type="ECO:0000256" key="1">
    <source>
        <dbReference type="SAM" id="Coils"/>
    </source>
</evidence>
<keyword evidence="4" id="KW-1185">Reference proteome</keyword>
<gene>
    <name evidence="3" type="ORF">CVT26_012925</name>
</gene>
<name>A0A409X3Y2_9AGAR</name>
<accession>A0A409X3Y2</accession>
<proteinExistence type="predicted"/>
<dbReference type="SUPFAM" id="SSF81383">
    <property type="entry name" value="F-box domain"/>
    <property type="match status" value="1"/>
</dbReference>